<accession>A0ABR3QVM7</accession>
<dbReference type="CDD" id="cd02947">
    <property type="entry name" value="TRX_family"/>
    <property type="match status" value="1"/>
</dbReference>
<dbReference type="Proteomes" id="UP001521222">
    <property type="component" value="Unassembled WGS sequence"/>
</dbReference>
<dbReference type="Pfam" id="PF00085">
    <property type="entry name" value="Thioredoxin"/>
    <property type="match status" value="1"/>
</dbReference>
<keyword evidence="2" id="KW-1015">Disulfide bond</keyword>
<keyword evidence="5" id="KW-1185">Reference proteome</keyword>
<evidence type="ECO:0000259" key="3">
    <source>
        <dbReference type="PROSITE" id="PS51352"/>
    </source>
</evidence>
<evidence type="ECO:0000313" key="4">
    <source>
        <dbReference type="EMBL" id="KAL1596206.1"/>
    </source>
</evidence>
<comment type="caution">
    <text evidence="4">The sequence shown here is derived from an EMBL/GenBank/DDBJ whole genome shotgun (WGS) entry which is preliminary data.</text>
</comment>
<dbReference type="InterPro" id="IPR036249">
    <property type="entry name" value="Thioredoxin-like_sf"/>
</dbReference>
<feature type="domain" description="Thioredoxin" evidence="3">
    <location>
        <begin position="11"/>
        <end position="129"/>
    </location>
</feature>
<sequence length="129" mass="14180">MAGTEDQPQQLINGELKPLSGMEATSNIPVIKSKAEYLKAVMYEGVTILEGTATWCAQCKVIAPEVAKMVDEYPNVKFYLYDVEECEDVAQELGVRSMPTFSIFKDGDIQDGVTGAKPKEIRKAIEACL</sequence>
<dbReference type="SUPFAM" id="SSF52833">
    <property type="entry name" value="Thioredoxin-like"/>
    <property type="match status" value="1"/>
</dbReference>
<gene>
    <name evidence="4" type="ORF">SLS59_007904</name>
</gene>
<dbReference type="PROSITE" id="PS51352">
    <property type="entry name" value="THIOREDOXIN_2"/>
    <property type="match status" value="1"/>
</dbReference>
<comment type="similarity">
    <text evidence="1">Belongs to the thioredoxin family.</text>
</comment>
<reference evidence="4 5" key="1">
    <citation type="submission" date="2024-02" db="EMBL/GenBank/DDBJ databases">
        <title>De novo assembly and annotation of 12 fungi associated with fruit tree decline syndrome in Ontario, Canada.</title>
        <authorList>
            <person name="Sulman M."/>
            <person name="Ellouze W."/>
            <person name="Ilyukhin E."/>
        </authorList>
    </citation>
    <scope>NUCLEOTIDE SEQUENCE [LARGE SCALE GENOMIC DNA]</scope>
    <source>
        <strain evidence="4 5">M97-236</strain>
    </source>
</reference>
<proteinExistence type="inferred from homology"/>
<dbReference type="PRINTS" id="PR00421">
    <property type="entry name" value="THIOREDOXIN"/>
</dbReference>
<organism evidence="4 5">
    <name type="scientific">Nothophoma quercina</name>
    <dbReference type="NCBI Taxonomy" id="749835"/>
    <lineage>
        <taxon>Eukaryota</taxon>
        <taxon>Fungi</taxon>
        <taxon>Dikarya</taxon>
        <taxon>Ascomycota</taxon>
        <taxon>Pezizomycotina</taxon>
        <taxon>Dothideomycetes</taxon>
        <taxon>Pleosporomycetidae</taxon>
        <taxon>Pleosporales</taxon>
        <taxon>Pleosporineae</taxon>
        <taxon>Didymellaceae</taxon>
        <taxon>Nothophoma</taxon>
    </lineage>
</organism>
<dbReference type="Gene3D" id="3.40.30.10">
    <property type="entry name" value="Glutaredoxin"/>
    <property type="match status" value="1"/>
</dbReference>
<dbReference type="EMBL" id="JAKIXB020000029">
    <property type="protein sequence ID" value="KAL1596206.1"/>
    <property type="molecule type" value="Genomic_DNA"/>
</dbReference>
<protein>
    <recommendedName>
        <fullName evidence="3">Thioredoxin domain-containing protein</fullName>
    </recommendedName>
</protein>
<evidence type="ECO:0000256" key="1">
    <source>
        <dbReference type="ARBA" id="ARBA00008987"/>
    </source>
</evidence>
<name>A0ABR3QVM7_9PLEO</name>
<evidence type="ECO:0000313" key="5">
    <source>
        <dbReference type="Proteomes" id="UP001521222"/>
    </source>
</evidence>
<dbReference type="InterPro" id="IPR013766">
    <property type="entry name" value="Thioredoxin_domain"/>
</dbReference>
<evidence type="ECO:0000256" key="2">
    <source>
        <dbReference type="ARBA" id="ARBA00023157"/>
    </source>
</evidence>
<dbReference type="PANTHER" id="PTHR46115">
    <property type="entry name" value="THIOREDOXIN-LIKE PROTEIN 1"/>
    <property type="match status" value="1"/>
</dbReference>